<dbReference type="Proteomes" id="UP000018680">
    <property type="component" value="Chromosome"/>
</dbReference>
<sequence length="663" mass="71109">MKKGVLISAMLILLLIVSGSLFADVQIESADAVTIIFTYEDDSASSVNIAGDFQGWNAESDPMEKNEEGIWTYTMEAQRGETILYKFVVDGEWITDPGAPDTVDDGFGGKNGRLVVDAVIAMQAGDEEAAAAAAASGGLNFSTTFKVRSDNKFLTRDLAVGDVSGYEFNSSNLVTDSYWNIAGSVANNTELNLELKALSGSTTLYEANALGTRIPYTTFTDGLQRLASIPFSPVTSLNGAIPSVNKFTLTYSGDYLGLKTVAATAKNTSNSVIYDVVKANDANDGLLEITNGEMLSQLGPVSLDAMIGLTAQRGGYGLFNWVTVGLMDLMDITVNYNVHSPSTELFRFNEDFGNAAAIGISATPLDILTLKGQYLLSFGPNDTLDGDAMAGALQANLDLDGAYTAGLTLKYGGDNAYTIFGDDGHLKQGNFYVELNQSTQPIDMFKAGVDFNVGMDNFDSIDTEALNMYFKPYADLFLANVLPLDLTAKMYGKLNVDKVAEATDADQPTASKFTEAGLEVAWKGISEFLKSITLDYGLSFGHGDFDAAEDEYPLDWVYNTVAARVGLDKGLSANVAAVIRSRGDSEDAVDSDVPFGFGIGTSLATEWEKLNTPTLDLNYTWNADPFDGGSSSLKFSDDHVFRLDNLTGGAGESMLRFGVIWSF</sequence>
<feature type="chain" id="PRO_5004741946" evidence="2">
    <location>
        <begin position="24"/>
        <end position="663"/>
    </location>
</feature>
<dbReference type="SUPFAM" id="SSF81296">
    <property type="entry name" value="E set domains"/>
    <property type="match status" value="1"/>
</dbReference>
<dbReference type="PANTHER" id="PTHR10343:SF84">
    <property type="entry name" value="5'-AMP-ACTIVATED PROTEIN KINASE SUBUNIT BETA-1"/>
    <property type="match status" value="1"/>
</dbReference>
<keyword evidence="5" id="KW-1185">Reference proteome</keyword>
<dbReference type="eggNOG" id="COG0296">
    <property type="taxonomic scope" value="Bacteria"/>
</dbReference>
<dbReference type="AlphaFoldDB" id="V5WID3"/>
<feature type="domain" description="AMP-activated protein kinase glycogen-binding" evidence="3">
    <location>
        <begin position="35"/>
        <end position="110"/>
    </location>
</feature>
<protein>
    <submittedName>
        <fullName evidence="4">Amylopullulanase</fullName>
    </submittedName>
</protein>
<dbReference type="HOGENOM" id="CLU_413803_0_0_12"/>
<dbReference type="KEGG" id="slr:L21SP2_2170"/>
<proteinExistence type="inferred from homology"/>
<dbReference type="PANTHER" id="PTHR10343">
    <property type="entry name" value="5'-AMP-ACTIVATED PROTEIN KINASE , BETA SUBUNIT"/>
    <property type="match status" value="1"/>
</dbReference>
<dbReference type="InterPro" id="IPR050827">
    <property type="entry name" value="CRP1_MDG1_kinase"/>
</dbReference>
<gene>
    <name evidence="4" type="ORF">L21SP2_2170</name>
</gene>
<organism evidence="4 5">
    <name type="scientific">Salinispira pacifica</name>
    <dbReference type="NCBI Taxonomy" id="1307761"/>
    <lineage>
        <taxon>Bacteria</taxon>
        <taxon>Pseudomonadati</taxon>
        <taxon>Spirochaetota</taxon>
        <taxon>Spirochaetia</taxon>
        <taxon>Spirochaetales</taxon>
        <taxon>Spirochaetaceae</taxon>
        <taxon>Salinispira</taxon>
    </lineage>
</organism>
<accession>V5WID3</accession>
<dbReference type="EMBL" id="CP006939">
    <property type="protein sequence ID" value="AHC15533.1"/>
    <property type="molecule type" value="Genomic_DNA"/>
</dbReference>
<dbReference type="RefSeq" id="WP_024268437.1">
    <property type="nucleotide sequence ID" value="NC_023035.1"/>
</dbReference>
<dbReference type="Gene3D" id="2.60.40.10">
    <property type="entry name" value="Immunoglobulins"/>
    <property type="match status" value="1"/>
</dbReference>
<evidence type="ECO:0000256" key="2">
    <source>
        <dbReference type="SAM" id="SignalP"/>
    </source>
</evidence>
<evidence type="ECO:0000256" key="1">
    <source>
        <dbReference type="ARBA" id="ARBA00010926"/>
    </source>
</evidence>
<evidence type="ECO:0000259" key="3">
    <source>
        <dbReference type="Pfam" id="PF16561"/>
    </source>
</evidence>
<dbReference type="InterPro" id="IPR014756">
    <property type="entry name" value="Ig_E-set"/>
</dbReference>
<feature type="signal peptide" evidence="2">
    <location>
        <begin position="1"/>
        <end position="23"/>
    </location>
</feature>
<keyword evidence="2" id="KW-0732">Signal</keyword>
<evidence type="ECO:0000313" key="5">
    <source>
        <dbReference type="Proteomes" id="UP000018680"/>
    </source>
</evidence>
<evidence type="ECO:0000313" key="4">
    <source>
        <dbReference type="EMBL" id="AHC15533.1"/>
    </source>
</evidence>
<dbReference type="InterPro" id="IPR032640">
    <property type="entry name" value="AMPK1_CBM"/>
</dbReference>
<name>V5WID3_9SPIO</name>
<dbReference type="STRING" id="1307761.L21SP2_2170"/>
<dbReference type="InterPro" id="IPR013783">
    <property type="entry name" value="Ig-like_fold"/>
</dbReference>
<reference evidence="4 5" key="1">
    <citation type="journal article" date="2015" name="Stand. Genomic Sci.">
        <title>Complete genome sequence and description of Salinispira pacifica gen. nov., sp. nov., a novel spirochaete isolated form a hypersaline microbial mat.</title>
        <authorList>
            <person name="Ben Hania W."/>
            <person name="Joseph M."/>
            <person name="Schumann P."/>
            <person name="Bunk B."/>
            <person name="Fiebig A."/>
            <person name="Sproer C."/>
            <person name="Klenk H.P."/>
            <person name="Fardeau M.L."/>
            <person name="Spring S."/>
        </authorList>
    </citation>
    <scope>NUCLEOTIDE SEQUENCE [LARGE SCALE GENOMIC DNA]</scope>
    <source>
        <strain evidence="4 5">L21-RPul-D2</strain>
    </source>
</reference>
<dbReference type="CDD" id="cd02859">
    <property type="entry name" value="E_set_AMPKbeta_like_N"/>
    <property type="match status" value="1"/>
</dbReference>
<comment type="similarity">
    <text evidence="1">Belongs to the 5'-AMP-activated protein kinase beta subunit family.</text>
</comment>
<dbReference type="Pfam" id="PF16561">
    <property type="entry name" value="AMPK1_CBM"/>
    <property type="match status" value="1"/>
</dbReference>